<dbReference type="Gene3D" id="2.30.110.10">
    <property type="entry name" value="Electron Transport, Fmn-binding Protein, Chain A"/>
    <property type="match status" value="1"/>
</dbReference>
<feature type="domain" description="Pyridoxamine 5'-phosphate oxidase N-terminal" evidence="2">
    <location>
        <begin position="7"/>
        <end position="102"/>
    </location>
</feature>
<dbReference type="InterPro" id="IPR012349">
    <property type="entry name" value="Split_barrel_FMN-bd"/>
</dbReference>
<dbReference type="SUPFAM" id="SSF50475">
    <property type="entry name" value="FMN-binding split barrel"/>
    <property type="match status" value="1"/>
</dbReference>
<evidence type="ECO:0000256" key="1">
    <source>
        <dbReference type="ARBA" id="ARBA00023002"/>
    </source>
</evidence>
<comment type="caution">
    <text evidence="3">The sequence shown here is derived from an EMBL/GenBank/DDBJ whole genome shotgun (WGS) entry which is preliminary data.</text>
</comment>
<evidence type="ECO:0000313" key="4">
    <source>
        <dbReference type="Proteomes" id="UP000295680"/>
    </source>
</evidence>
<dbReference type="RefSeq" id="WP_132124142.1">
    <property type="nucleotide sequence ID" value="NZ_SLWS01000011.1"/>
</dbReference>
<evidence type="ECO:0000259" key="2">
    <source>
        <dbReference type="Pfam" id="PF01243"/>
    </source>
</evidence>
<name>A0A4R2J4L4_9PSEU</name>
<dbReference type="NCBIfam" id="TIGR04023">
    <property type="entry name" value="PPOX_MSMEG_5819"/>
    <property type="match status" value="1"/>
</dbReference>
<dbReference type="GO" id="GO:0005829">
    <property type="term" value="C:cytosol"/>
    <property type="evidence" value="ECO:0007669"/>
    <property type="project" value="TreeGrafter"/>
</dbReference>
<dbReference type="InterPro" id="IPR011576">
    <property type="entry name" value="Pyridox_Oxase_N"/>
</dbReference>
<dbReference type="InterPro" id="IPR052019">
    <property type="entry name" value="F420H2_bilvrd_red/Heme_oxyg"/>
</dbReference>
<dbReference type="Proteomes" id="UP000295680">
    <property type="component" value="Unassembled WGS sequence"/>
</dbReference>
<dbReference type="GO" id="GO:0070967">
    <property type="term" value="F:coenzyme F420 binding"/>
    <property type="evidence" value="ECO:0007669"/>
    <property type="project" value="TreeGrafter"/>
</dbReference>
<dbReference type="GO" id="GO:0016627">
    <property type="term" value="F:oxidoreductase activity, acting on the CH-CH group of donors"/>
    <property type="evidence" value="ECO:0007669"/>
    <property type="project" value="TreeGrafter"/>
</dbReference>
<keyword evidence="1" id="KW-0560">Oxidoreductase</keyword>
<proteinExistence type="predicted"/>
<reference evidence="3 4" key="1">
    <citation type="submission" date="2019-03" db="EMBL/GenBank/DDBJ databases">
        <title>Genomic Encyclopedia of Type Strains, Phase IV (KMG-IV): sequencing the most valuable type-strain genomes for metagenomic binning, comparative biology and taxonomic classification.</title>
        <authorList>
            <person name="Goeker M."/>
        </authorList>
    </citation>
    <scope>NUCLEOTIDE SEQUENCE [LARGE SCALE GENOMIC DNA]</scope>
    <source>
        <strain evidence="3 4">DSM 45934</strain>
    </source>
</reference>
<evidence type="ECO:0000313" key="3">
    <source>
        <dbReference type="EMBL" id="TCO53134.1"/>
    </source>
</evidence>
<dbReference type="EMBL" id="SLWS01000011">
    <property type="protein sequence ID" value="TCO53134.1"/>
    <property type="molecule type" value="Genomic_DNA"/>
</dbReference>
<dbReference type="Pfam" id="PF01243">
    <property type="entry name" value="PNPOx_N"/>
    <property type="match status" value="1"/>
</dbReference>
<keyword evidence="4" id="KW-1185">Reference proteome</keyword>
<dbReference type="AlphaFoldDB" id="A0A4R2J4L4"/>
<dbReference type="PANTHER" id="PTHR35176:SF6">
    <property type="entry name" value="HEME OXYGENASE HI_0854-RELATED"/>
    <property type="match status" value="1"/>
</dbReference>
<organism evidence="3 4">
    <name type="scientific">Actinocrispum wychmicini</name>
    <dbReference type="NCBI Taxonomy" id="1213861"/>
    <lineage>
        <taxon>Bacteria</taxon>
        <taxon>Bacillati</taxon>
        <taxon>Actinomycetota</taxon>
        <taxon>Actinomycetes</taxon>
        <taxon>Pseudonocardiales</taxon>
        <taxon>Pseudonocardiaceae</taxon>
        <taxon>Actinocrispum</taxon>
    </lineage>
</organism>
<sequence length="152" mass="16232">MSVFTEAEIEYLRSQLLARLATVGVDGRPGVKPVGFLVDFATDEFVIGGYVGSGMAASKKFRDVEANPDVALVVDDVANIDPWTPRGIEIRGRAEAHTTGGAEIGERLGSAFAFDAAWIRVSPRRIVSWGIEGSSFEFSARDVASLPTSKGV</sequence>
<accession>A0A4R2J4L4</accession>
<dbReference type="InterPro" id="IPR024031">
    <property type="entry name" value="MSMEG_5819/OxyR"/>
</dbReference>
<gene>
    <name evidence="3" type="ORF">EV192_111331</name>
</gene>
<protein>
    <submittedName>
        <fullName evidence="3">Pyridoxamine 5'-phosphate oxidase family protein</fullName>
    </submittedName>
</protein>
<dbReference type="OrthoDB" id="3693562at2"/>
<dbReference type="PANTHER" id="PTHR35176">
    <property type="entry name" value="HEME OXYGENASE HI_0854-RELATED"/>
    <property type="match status" value="1"/>
</dbReference>